<evidence type="ECO:0000256" key="1">
    <source>
        <dbReference type="ARBA" id="ARBA00001974"/>
    </source>
</evidence>
<feature type="domain" description="Glucose-methanol-choline oxidoreductase C-terminal" evidence="9">
    <location>
        <begin position="14"/>
        <end position="91"/>
    </location>
</feature>
<keyword evidence="11" id="KW-1185">Reference proteome</keyword>
<keyword evidence="7" id="KW-0325">Glycoprotein</keyword>
<evidence type="ECO:0000256" key="3">
    <source>
        <dbReference type="ARBA" id="ARBA00022630"/>
    </source>
</evidence>
<evidence type="ECO:0000256" key="5">
    <source>
        <dbReference type="ARBA" id="ARBA00022827"/>
    </source>
</evidence>
<evidence type="ECO:0000313" key="11">
    <source>
        <dbReference type="Proteomes" id="UP001175228"/>
    </source>
</evidence>
<organism evidence="10 11">
    <name type="scientific">Armillaria luteobubalina</name>
    <dbReference type="NCBI Taxonomy" id="153913"/>
    <lineage>
        <taxon>Eukaryota</taxon>
        <taxon>Fungi</taxon>
        <taxon>Dikarya</taxon>
        <taxon>Basidiomycota</taxon>
        <taxon>Agaricomycotina</taxon>
        <taxon>Agaricomycetes</taxon>
        <taxon>Agaricomycetidae</taxon>
        <taxon>Agaricales</taxon>
        <taxon>Marasmiineae</taxon>
        <taxon>Physalacriaceae</taxon>
        <taxon>Armillaria</taxon>
    </lineage>
</organism>
<dbReference type="EMBL" id="JAUEPU010000015">
    <property type="protein sequence ID" value="KAK0496289.1"/>
    <property type="molecule type" value="Genomic_DNA"/>
</dbReference>
<dbReference type="GO" id="GO:0050660">
    <property type="term" value="F:flavin adenine dinucleotide binding"/>
    <property type="evidence" value="ECO:0007669"/>
    <property type="project" value="InterPro"/>
</dbReference>
<evidence type="ECO:0000256" key="6">
    <source>
        <dbReference type="ARBA" id="ARBA00023002"/>
    </source>
</evidence>
<accession>A0AA39UT55</accession>
<dbReference type="Gene3D" id="3.50.50.60">
    <property type="entry name" value="FAD/NAD(P)-binding domain"/>
    <property type="match status" value="1"/>
</dbReference>
<evidence type="ECO:0000256" key="2">
    <source>
        <dbReference type="ARBA" id="ARBA00010790"/>
    </source>
</evidence>
<keyword evidence="6" id="KW-0560">Oxidoreductase</keyword>
<keyword evidence="4" id="KW-0732">Signal</keyword>
<evidence type="ECO:0000259" key="9">
    <source>
        <dbReference type="Pfam" id="PF05199"/>
    </source>
</evidence>
<dbReference type="GO" id="GO:0016614">
    <property type="term" value="F:oxidoreductase activity, acting on CH-OH group of donors"/>
    <property type="evidence" value="ECO:0007669"/>
    <property type="project" value="InterPro"/>
</dbReference>
<dbReference type="InterPro" id="IPR012132">
    <property type="entry name" value="GMC_OxRdtase"/>
</dbReference>
<dbReference type="Gene3D" id="3.30.560.10">
    <property type="entry name" value="Glucose Oxidase, domain 3"/>
    <property type="match status" value="1"/>
</dbReference>
<dbReference type="InterPro" id="IPR036188">
    <property type="entry name" value="FAD/NAD-bd_sf"/>
</dbReference>
<name>A0AA39UT55_9AGAR</name>
<comment type="caution">
    <text evidence="10">The sequence shown here is derived from an EMBL/GenBank/DDBJ whole genome shotgun (WGS) entry which is preliminary data.</text>
</comment>
<feature type="region of interest" description="Disordered" evidence="8">
    <location>
        <begin position="1"/>
        <end position="21"/>
    </location>
</feature>
<dbReference type="Proteomes" id="UP001175228">
    <property type="component" value="Unassembled WGS sequence"/>
</dbReference>
<dbReference type="Pfam" id="PF05199">
    <property type="entry name" value="GMC_oxred_C"/>
    <property type="match status" value="1"/>
</dbReference>
<evidence type="ECO:0000256" key="8">
    <source>
        <dbReference type="SAM" id="MobiDB-lite"/>
    </source>
</evidence>
<dbReference type="SUPFAM" id="SSF51905">
    <property type="entry name" value="FAD/NAD(P)-binding domain"/>
    <property type="match status" value="1"/>
</dbReference>
<dbReference type="PANTHER" id="PTHR11552:SF201">
    <property type="entry name" value="GLUCOSE-METHANOL-CHOLINE OXIDOREDUCTASE N-TERMINAL DOMAIN-CONTAINING PROTEIN"/>
    <property type="match status" value="1"/>
</dbReference>
<sequence length="109" mass="11809">MPRQVALPQKSLTAETTPGANYSTSESLQEWLLPNFKTMSHFVGTTAAIAQEDGGVVDPTTFIVYGTSNVRVVDASVIPLLPGIHTQVSVLVHPRSVLKVFAVYCLCHR</sequence>
<protein>
    <recommendedName>
        <fullName evidence="9">Glucose-methanol-choline oxidoreductase C-terminal domain-containing protein</fullName>
    </recommendedName>
</protein>
<keyword evidence="5" id="KW-0274">FAD</keyword>
<evidence type="ECO:0000313" key="10">
    <source>
        <dbReference type="EMBL" id="KAK0496289.1"/>
    </source>
</evidence>
<comment type="similarity">
    <text evidence="2">Belongs to the GMC oxidoreductase family.</text>
</comment>
<dbReference type="PANTHER" id="PTHR11552">
    <property type="entry name" value="GLUCOSE-METHANOL-CHOLINE GMC OXIDOREDUCTASE"/>
    <property type="match status" value="1"/>
</dbReference>
<feature type="compositionally biased region" description="Polar residues" evidence="8">
    <location>
        <begin position="10"/>
        <end position="21"/>
    </location>
</feature>
<proteinExistence type="inferred from homology"/>
<evidence type="ECO:0000256" key="7">
    <source>
        <dbReference type="ARBA" id="ARBA00023180"/>
    </source>
</evidence>
<comment type="cofactor">
    <cofactor evidence="1">
        <name>FAD</name>
        <dbReference type="ChEBI" id="CHEBI:57692"/>
    </cofactor>
</comment>
<dbReference type="InterPro" id="IPR007867">
    <property type="entry name" value="GMC_OxRtase_C"/>
</dbReference>
<keyword evidence="3" id="KW-0285">Flavoprotein</keyword>
<dbReference type="AlphaFoldDB" id="A0AA39UT55"/>
<reference evidence="10" key="1">
    <citation type="submission" date="2023-06" db="EMBL/GenBank/DDBJ databases">
        <authorList>
            <consortium name="Lawrence Berkeley National Laboratory"/>
            <person name="Ahrendt S."/>
            <person name="Sahu N."/>
            <person name="Indic B."/>
            <person name="Wong-Bajracharya J."/>
            <person name="Merenyi Z."/>
            <person name="Ke H.-M."/>
            <person name="Monk M."/>
            <person name="Kocsube S."/>
            <person name="Drula E."/>
            <person name="Lipzen A."/>
            <person name="Balint B."/>
            <person name="Henrissat B."/>
            <person name="Andreopoulos B."/>
            <person name="Martin F.M."/>
            <person name="Harder C.B."/>
            <person name="Rigling D."/>
            <person name="Ford K.L."/>
            <person name="Foster G.D."/>
            <person name="Pangilinan J."/>
            <person name="Papanicolaou A."/>
            <person name="Barry K."/>
            <person name="LaButti K."/>
            <person name="Viragh M."/>
            <person name="Koriabine M."/>
            <person name="Yan M."/>
            <person name="Riley R."/>
            <person name="Champramary S."/>
            <person name="Plett K.L."/>
            <person name="Tsai I.J."/>
            <person name="Slot J."/>
            <person name="Sipos G."/>
            <person name="Plett J."/>
            <person name="Nagy L.G."/>
            <person name="Grigoriev I.V."/>
        </authorList>
    </citation>
    <scope>NUCLEOTIDE SEQUENCE</scope>
    <source>
        <strain evidence="10">HWK02</strain>
    </source>
</reference>
<gene>
    <name evidence="10" type="ORF">EDD18DRAFT_202040</name>
</gene>
<evidence type="ECO:0000256" key="4">
    <source>
        <dbReference type="ARBA" id="ARBA00022729"/>
    </source>
</evidence>